<comment type="caution">
    <text evidence="1">The sequence shown here is derived from an EMBL/GenBank/DDBJ whole genome shotgun (WGS) entry which is preliminary data.</text>
</comment>
<dbReference type="AlphaFoldDB" id="A0A2H9T310"/>
<organism evidence="1">
    <name type="scientific">invertebrate metagenome</name>
    <dbReference type="NCBI Taxonomy" id="1711999"/>
    <lineage>
        <taxon>unclassified sequences</taxon>
        <taxon>metagenomes</taxon>
        <taxon>organismal metagenomes</taxon>
    </lineage>
</organism>
<protein>
    <submittedName>
        <fullName evidence="1">Uncharacterized protein</fullName>
    </submittedName>
</protein>
<accession>A0A2H9T310</accession>
<proteinExistence type="predicted"/>
<evidence type="ECO:0000313" key="1">
    <source>
        <dbReference type="EMBL" id="PJE77577.1"/>
    </source>
</evidence>
<gene>
    <name evidence="1" type="ORF">CI610_03496</name>
</gene>
<dbReference type="EMBL" id="NSIT01000498">
    <property type="protein sequence ID" value="PJE77577.1"/>
    <property type="molecule type" value="Genomic_DNA"/>
</dbReference>
<name>A0A2H9T310_9ZZZZ</name>
<reference evidence="1" key="1">
    <citation type="journal article" date="2017" name="Appl. Environ. Microbiol.">
        <title>Molecular characterization of an Endozoicomonas-like organism causing infection in king scallop Pecten maximus L.</title>
        <authorList>
            <person name="Cano I."/>
            <person name="van Aerle R."/>
            <person name="Ross S."/>
            <person name="Verner-Jeffreys D.W."/>
            <person name="Paley R.K."/>
            <person name="Rimmer G."/>
            <person name="Ryder D."/>
            <person name="Hooper P."/>
            <person name="Stone D."/>
            <person name="Feist S.W."/>
        </authorList>
    </citation>
    <scope>NUCLEOTIDE SEQUENCE</scope>
</reference>
<sequence>MHKNEKINVHYNWYIQYEVVHTCFTFVKTKFNELVPDFKFQDFPKARLQRKFSFAYSENGSPQ</sequence>